<keyword evidence="1" id="KW-0677">Repeat</keyword>
<gene>
    <name evidence="4" type="ORF">GCM10010531_42610</name>
</gene>
<protein>
    <recommendedName>
        <fullName evidence="3">HYR domain-containing protein</fullName>
    </recommendedName>
</protein>
<name>A0ABP6PQ86_9ACTN</name>
<dbReference type="EMBL" id="BAAAVV010000018">
    <property type="protein sequence ID" value="GAA3183847.1"/>
    <property type="molecule type" value="Genomic_DNA"/>
</dbReference>
<evidence type="ECO:0000259" key="3">
    <source>
        <dbReference type="PROSITE" id="PS50825"/>
    </source>
</evidence>
<dbReference type="SUPFAM" id="SSF49785">
    <property type="entry name" value="Galactose-binding domain-like"/>
    <property type="match status" value="1"/>
</dbReference>
<evidence type="ECO:0000313" key="4">
    <source>
        <dbReference type="EMBL" id="GAA3183847.1"/>
    </source>
</evidence>
<feature type="chain" id="PRO_5047357641" description="HYR domain-containing protein" evidence="2">
    <location>
        <begin position="26"/>
        <end position="422"/>
    </location>
</feature>
<evidence type="ECO:0000256" key="1">
    <source>
        <dbReference type="ARBA" id="ARBA00022737"/>
    </source>
</evidence>
<sequence>MKRWALVTAAGLTLAAVAPAFPAAAATPTTVELVSGGAPVASSDPHTHMSLDSGETWQPAVVVPPHVLYDVFPGSGWISDASAGLDRQAATTLFRRSFTLPTGATATDMTVCVHADNAAYVFLNGTLIGAQIEQPIQANFQDPAECFSGIPQEGDNLLEFSVRNMGAWGGLDYRATVTYLERVNTPPVLELPADLTVEATGPGGTAVDFTPTATDDTGAQVSCEPPPGSTFPIGVTTVQCTATDDDDATTSGSFRVTVVDTTAPVLAQLPDLQAPAGPGGTATVTWSATATDSADPTPAVSCNPASGAVFPIGPTTVTCTATDAFGNTSSAPFVVTVVETRDVMDRLRDAIRATNVNPVTRAALLLGHRAADVQLDAGRTRTGCGLLQVLDVAIRASSRVIPAADAATMRALIAEARSTYGC</sequence>
<comment type="caution">
    <text evidence="4">The sequence shown here is derived from an EMBL/GenBank/DDBJ whole genome shotgun (WGS) entry which is preliminary data.</text>
</comment>
<dbReference type="InterPro" id="IPR008979">
    <property type="entry name" value="Galactose-bd-like_sf"/>
</dbReference>
<feature type="signal peptide" evidence="2">
    <location>
        <begin position="1"/>
        <end position="25"/>
    </location>
</feature>
<accession>A0ABP6PQ86</accession>
<keyword evidence="5" id="KW-1185">Reference proteome</keyword>
<evidence type="ECO:0000313" key="5">
    <source>
        <dbReference type="Proteomes" id="UP001499924"/>
    </source>
</evidence>
<dbReference type="InterPro" id="IPR003410">
    <property type="entry name" value="HYR_dom"/>
</dbReference>
<dbReference type="PANTHER" id="PTHR24273:SF32">
    <property type="entry name" value="HYALIN"/>
    <property type="match status" value="1"/>
</dbReference>
<reference evidence="5" key="1">
    <citation type="journal article" date="2019" name="Int. J. Syst. Evol. Microbiol.">
        <title>The Global Catalogue of Microorganisms (GCM) 10K type strain sequencing project: providing services to taxonomists for standard genome sequencing and annotation.</title>
        <authorList>
            <consortium name="The Broad Institute Genomics Platform"/>
            <consortium name="The Broad Institute Genome Sequencing Center for Infectious Disease"/>
            <person name="Wu L."/>
            <person name="Ma J."/>
        </authorList>
    </citation>
    <scope>NUCLEOTIDE SEQUENCE [LARGE SCALE GENOMIC DNA]</scope>
    <source>
        <strain evidence="5">JCM 15614</strain>
    </source>
</reference>
<dbReference type="Pfam" id="PF02494">
    <property type="entry name" value="HYR"/>
    <property type="match status" value="2"/>
</dbReference>
<dbReference type="PROSITE" id="PS50825">
    <property type="entry name" value="HYR"/>
    <property type="match status" value="1"/>
</dbReference>
<keyword evidence="2" id="KW-0732">Signal</keyword>
<evidence type="ECO:0000256" key="2">
    <source>
        <dbReference type="SAM" id="SignalP"/>
    </source>
</evidence>
<organism evidence="4 5">
    <name type="scientific">Blastococcus jejuensis</name>
    <dbReference type="NCBI Taxonomy" id="351224"/>
    <lineage>
        <taxon>Bacteria</taxon>
        <taxon>Bacillati</taxon>
        <taxon>Actinomycetota</taxon>
        <taxon>Actinomycetes</taxon>
        <taxon>Geodermatophilales</taxon>
        <taxon>Geodermatophilaceae</taxon>
        <taxon>Blastococcus</taxon>
    </lineage>
</organism>
<dbReference type="RefSeq" id="WP_344691134.1">
    <property type="nucleotide sequence ID" value="NZ_BAAAVV010000018.1"/>
</dbReference>
<proteinExistence type="predicted"/>
<dbReference type="Gene3D" id="2.60.120.260">
    <property type="entry name" value="Galactose-binding domain-like"/>
    <property type="match status" value="1"/>
</dbReference>
<dbReference type="PANTHER" id="PTHR24273">
    <property type="entry name" value="FI04643P-RELATED"/>
    <property type="match status" value="1"/>
</dbReference>
<feature type="domain" description="HYR" evidence="3">
    <location>
        <begin position="259"/>
        <end position="339"/>
    </location>
</feature>
<dbReference type="Proteomes" id="UP001499924">
    <property type="component" value="Unassembled WGS sequence"/>
</dbReference>